<dbReference type="Proteomes" id="UP000013827">
    <property type="component" value="Unassembled WGS sequence"/>
</dbReference>
<dbReference type="AlphaFoldDB" id="A0A0D3K3N5"/>
<proteinExistence type="predicted"/>
<feature type="transmembrane region" description="Helical" evidence="1">
    <location>
        <begin position="32"/>
        <end position="52"/>
    </location>
</feature>
<dbReference type="HOGENOM" id="CLU_910878_0_0_1"/>
<name>A0A0D3K3N5_EMIH1</name>
<feature type="transmembrane region" description="Helical" evidence="1">
    <location>
        <begin position="58"/>
        <end position="83"/>
    </location>
</feature>
<reference evidence="2" key="2">
    <citation type="submission" date="2024-10" db="UniProtKB">
        <authorList>
            <consortium name="EnsemblProtists"/>
        </authorList>
    </citation>
    <scope>IDENTIFICATION</scope>
</reference>
<keyword evidence="1" id="KW-1133">Transmembrane helix</keyword>
<keyword evidence="1" id="KW-0812">Transmembrane</keyword>
<dbReference type="RefSeq" id="XP_005782799.1">
    <property type="nucleotide sequence ID" value="XM_005782742.1"/>
</dbReference>
<keyword evidence="1" id="KW-0472">Membrane</keyword>
<evidence type="ECO:0000256" key="1">
    <source>
        <dbReference type="SAM" id="Phobius"/>
    </source>
</evidence>
<dbReference type="PaxDb" id="2903-EOD30370"/>
<dbReference type="GeneID" id="17275645"/>
<keyword evidence="3" id="KW-1185">Reference proteome</keyword>
<feature type="transmembrane region" description="Helical" evidence="1">
    <location>
        <begin position="104"/>
        <end position="128"/>
    </location>
</feature>
<dbReference type="EnsemblProtists" id="EOD30370">
    <property type="protein sequence ID" value="EOD30370"/>
    <property type="gene ID" value="EMIHUDRAFT_123148"/>
</dbReference>
<evidence type="ECO:0000313" key="3">
    <source>
        <dbReference type="Proteomes" id="UP000013827"/>
    </source>
</evidence>
<accession>A0A0D3K3N5</accession>
<organism evidence="2 3">
    <name type="scientific">Emiliania huxleyi (strain CCMP1516)</name>
    <dbReference type="NCBI Taxonomy" id="280463"/>
    <lineage>
        <taxon>Eukaryota</taxon>
        <taxon>Haptista</taxon>
        <taxon>Haptophyta</taxon>
        <taxon>Prymnesiophyceae</taxon>
        <taxon>Isochrysidales</taxon>
        <taxon>Noelaerhabdaceae</taxon>
        <taxon>Emiliania</taxon>
    </lineage>
</organism>
<reference evidence="3" key="1">
    <citation type="journal article" date="2013" name="Nature">
        <title>Pan genome of the phytoplankton Emiliania underpins its global distribution.</title>
        <authorList>
            <person name="Read B.A."/>
            <person name="Kegel J."/>
            <person name="Klute M.J."/>
            <person name="Kuo A."/>
            <person name="Lefebvre S.C."/>
            <person name="Maumus F."/>
            <person name="Mayer C."/>
            <person name="Miller J."/>
            <person name="Monier A."/>
            <person name="Salamov A."/>
            <person name="Young J."/>
            <person name="Aguilar M."/>
            <person name="Claverie J.M."/>
            <person name="Frickenhaus S."/>
            <person name="Gonzalez K."/>
            <person name="Herman E.K."/>
            <person name="Lin Y.C."/>
            <person name="Napier J."/>
            <person name="Ogata H."/>
            <person name="Sarno A.F."/>
            <person name="Shmutz J."/>
            <person name="Schroeder D."/>
            <person name="de Vargas C."/>
            <person name="Verret F."/>
            <person name="von Dassow P."/>
            <person name="Valentin K."/>
            <person name="Van de Peer Y."/>
            <person name="Wheeler G."/>
            <person name="Dacks J.B."/>
            <person name="Delwiche C.F."/>
            <person name="Dyhrman S.T."/>
            <person name="Glockner G."/>
            <person name="John U."/>
            <person name="Richards T."/>
            <person name="Worden A.Z."/>
            <person name="Zhang X."/>
            <person name="Grigoriev I.V."/>
            <person name="Allen A.E."/>
            <person name="Bidle K."/>
            <person name="Borodovsky M."/>
            <person name="Bowler C."/>
            <person name="Brownlee C."/>
            <person name="Cock J.M."/>
            <person name="Elias M."/>
            <person name="Gladyshev V.N."/>
            <person name="Groth M."/>
            <person name="Guda C."/>
            <person name="Hadaegh A."/>
            <person name="Iglesias-Rodriguez M.D."/>
            <person name="Jenkins J."/>
            <person name="Jones B.M."/>
            <person name="Lawson T."/>
            <person name="Leese F."/>
            <person name="Lindquist E."/>
            <person name="Lobanov A."/>
            <person name="Lomsadze A."/>
            <person name="Malik S.B."/>
            <person name="Marsh M.E."/>
            <person name="Mackinder L."/>
            <person name="Mock T."/>
            <person name="Mueller-Roeber B."/>
            <person name="Pagarete A."/>
            <person name="Parker M."/>
            <person name="Probert I."/>
            <person name="Quesneville H."/>
            <person name="Raines C."/>
            <person name="Rensing S.A."/>
            <person name="Riano-Pachon D.M."/>
            <person name="Richier S."/>
            <person name="Rokitta S."/>
            <person name="Shiraiwa Y."/>
            <person name="Soanes D.M."/>
            <person name="van der Giezen M."/>
            <person name="Wahlund T.M."/>
            <person name="Williams B."/>
            <person name="Wilson W."/>
            <person name="Wolfe G."/>
            <person name="Wurch L.L."/>
        </authorList>
    </citation>
    <scope>NUCLEOTIDE SEQUENCE</scope>
</reference>
<protein>
    <submittedName>
        <fullName evidence="2">Uncharacterized protein</fullName>
    </submittedName>
</protein>
<dbReference type="KEGG" id="ehx:EMIHUDRAFT_123148"/>
<sequence length="306" mass="31892">MAAELLSIELTTGSGGVPLVARSRTTHRRTQPAVAVLRLPLAAAVAPVMVAPGIVGPIIAPIVHVALALAYAWSVVAAAPLNVPPVMMRPSLASQWLVAPSLGGVWLSVPSLLAATAPRVVVAAPLVMPPIMVPPLPTLVAPSQLIPPRLIARSRPPSRLAPPSPLFASVLGAPLLNTPATLLAMMGHPYQDSNFLRGRTVLYREACASLVHARSTFFSDLNAALDADVFDSAFRFKSPSWLAKRAGHELLARLWRGGRRAMAEAEVAPAEAAEAEAVPAEVTMVPAEVTMAEAAPAETAPAPAPE</sequence>
<evidence type="ECO:0000313" key="2">
    <source>
        <dbReference type="EnsemblProtists" id="EOD30370"/>
    </source>
</evidence>